<evidence type="ECO:0000313" key="1">
    <source>
        <dbReference type="EMBL" id="SIS68195.1"/>
    </source>
</evidence>
<dbReference type="EMBL" id="FTOQ01000002">
    <property type="protein sequence ID" value="SIS68195.1"/>
    <property type="molecule type" value="Genomic_DNA"/>
</dbReference>
<dbReference type="Proteomes" id="UP000186684">
    <property type="component" value="Unassembled WGS sequence"/>
</dbReference>
<dbReference type="Gene3D" id="3.10.450.50">
    <property type="match status" value="2"/>
</dbReference>
<dbReference type="InterPro" id="IPR009959">
    <property type="entry name" value="Cyclase_SnoaL-like"/>
</dbReference>
<dbReference type="AlphaFoldDB" id="A0A1N7L2V5"/>
<sequence length="320" mass="34390">MKDWGDQSVDFTDTLRGVTDAIWGRAEFGHLFEAHLHPDAILRGPDHLLQGRLAIATAALQPMAAFPGRRLFTEDAGWTAIAGGTRAGALRLYSEGVHDGAGLYGPATGRAVGYRVLMDVAAKGAVIGEIWRLRDTAAIFTALGLDPERWAAERLAWGDRDSAPFRPGIDEPGAYTAAGNGSEWGRAWAALLERAMDGGFDLFDGQTDPAAEITLPGGVIRRGGAGARNFWLGLRAAFPSAQFKIRHRFGLETPLLPPRAFLRWSLDGRHDGPGLFGAPTGAEVHVMGMSQAEFGPGGLRREWTLIDPGAIWMQIKAQTG</sequence>
<dbReference type="STRING" id="633194.SAMN05421759_102328"/>
<gene>
    <name evidence="1" type="ORF">SAMN05421759_102328</name>
</gene>
<proteinExistence type="predicted"/>
<evidence type="ECO:0000313" key="2">
    <source>
        <dbReference type="Proteomes" id="UP000186684"/>
    </source>
</evidence>
<dbReference type="InterPro" id="IPR032710">
    <property type="entry name" value="NTF2-like_dom_sf"/>
</dbReference>
<dbReference type="Pfam" id="PF07366">
    <property type="entry name" value="SnoaL"/>
    <property type="match status" value="1"/>
</dbReference>
<protein>
    <submittedName>
        <fullName evidence="1">SnoaL-like polyketide cyclase</fullName>
    </submittedName>
</protein>
<dbReference type="GO" id="GO:0030638">
    <property type="term" value="P:polyketide metabolic process"/>
    <property type="evidence" value="ECO:0007669"/>
    <property type="project" value="InterPro"/>
</dbReference>
<reference evidence="2" key="1">
    <citation type="submission" date="2017-01" db="EMBL/GenBank/DDBJ databases">
        <authorList>
            <person name="Varghese N."/>
            <person name="Submissions S."/>
        </authorList>
    </citation>
    <scope>NUCLEOTIDE SEQUENCE [LARGE SCALE GENOMIC DNA]</scope>
    <source>
        <strain evidence="2">DSM 29430</strain>
    </source>
</reference>
<accession>A0A1N7L2V5</accession>
<name>A0A1N7L2V5_9RHOB</name>
<organism evidence="1 2">
    <name type="scientific">Roseivivax lentus</name>
    <dbReference type="NCBI Taxonomy" id="633194"/>
    <lineage>
        <taxon>Bacteria</taxon>
        <taxon>Pseudomonadati</taxon>
        <taxon>Pseudomonadota</taxon>
        <taxon>Alphaproteobacteria</taxon>
        <taxon>Rhodobacterales</taxon>
        <taxon>Roseobacteraceae</taxon>
        <taxon>Roseivivax</taxon>
    </lineage>
</organism>
<dbReference type="SUPFAM" id="SSF54427">
    <property type="entry name" value="NTF2-like"/>
    <property type="match status" value="2"/>
</dbReference>
<keyword evidence="2" id="KW-1185">Reference proteome</keyword>